<dbReference type="HOGENOM" id="CLU_030273_9_0_9"/>
<dbReference type="GO" id="GO:0008872">
    <property type="term" value="F:glucarate dehydratase activity"/>
    <property type="evidence" value="ECO:0007669"/>
    <property type="project" value="UniProtKB-EC"/>
</dbReference>
<dbReference type="InterPro" id="IPR013342">
    <property type="entry name" value="Mandelate_racemase_C"/>
</dbReference>
<dbReference type="PANTHER" id="PTHR48080:SF4">
    <property type="entry name" value="GLUCARATE DEHYDRATASE"/>
    <property type="match status" value="1"/>
</dbReference>
<dbReference type="GeneID" id="57960267"/>
<sequence>MMEHKGTPVVTDMQVIPVAGYDSMLMTLSGAHAPWFTRNLVILRDSSGHTGIGEIHGGDYTCEALNSCLPLVVGQPVGRYRNILDTIHKNSTRAAEDDGEGIQTLDISKLKFVVKAEWAIECALLDLLGQYLDLPMCELLGDGKQREQVETLGYLFYVSDKEKAAPALPYIDETGSSDAWFRLRRQEMLTPERIVEQAQVLNEKYGFRNFKLKGGVLRGEEEMEAMRALKKVFPEGRINIDPNGAWSLEEAIRICRPMEGVLTYVEDPCGPEAGYSSREVMAEFKNAVNLPVATNMIATDWRQFYHAAALKSVDIVLADPHFWGFGGSVRMAQILNDWGLTWGSHSNNHFDITLTAFAHVAAAAPGTPTALDTHWIWQDGQNLLKDTPKIVNGYLQVPDKPGMGVTIDMDKVMEANGRYNRLPSHERDDAMAMQYLIPGWKYDCKKPALVR</sequence>
<comment type="catalytic activity">
    <reaction evidence="1">
        <text>D-glucarate = 5-dehydro-4-deoxy-D-glucarate + H2O</text>
        <dbReference type="Rhea" id="RHEA:14573"/>
        <dbReference type="ChEBI" id="CHEBI:15377"/>
        <dbReference type="ChEBI" id="CHEBI:30612"/>
        <dbReference type="ChEBI" id="CHEBI:42819"/>
        <dbReference type="EC" id="4.2.1.40"/>
    </reaction>
</comment>
<dbReference type="Pfam" id="PF02746">
    <property type="entry name" value="MR_MLE_N"/>
    <property type="match status" value="1"/>
</dbReference>
<dbReference type="SUPFAM" id="SSF51604">
    <property type="entry name" value="Enolase C-terminal domain-like"/>
    <property type="match status" value="1"/>
</dbReference>
<dbReference type="Proteomes" id="UP000013085">
    <property type="component" value="Unassembled WGS sequence"/>
</dbReference>
<dbReference type="PATRIC" id="fig|999408.3.peg.2146"/>
<dbReference type="InterPro" id="IPR013341">
    <property type="entry name" value="Mandelate_racemase_N_dom"/>
</dbReference>
<dbReference type="SUPFAM" id="SSF54826">
    <property type="entry name" value="Enolase N-terminal domain-like"/>
    <property type="match status" value="1"/>
</dbReference>
<dbReference type="InterPro" id="IPR029065">
    <property type="entry name" value="Enolase_C-like"/>
</dbReference>
<evidence type="ECO:0000313" key="7">
    <source>
        <dbReference type="Proteomes" id="UP000013085"/>
    </source>
</evidence>
<dbReference type="SFLD" id="SFLDG00055">
    <property type="entry name" value="glucarate_dehydratase"/>
    <property type="match status" value="1"/>
</dbReference>
<dbReference type="EC" id="4.2.1.40" evidence="3"/>
<evidence type="ECO:0000256" key="2">
    <source>
        <dbReference type="ARBA" id="ARBA00005183"/>
    </source>
</evidence>
<dbReference type="EMBL" id="AGYR01000018">
    <property type="protein sequence ID" value="ENZ17231.1"/>
    <property type="molecule type" value="Genomic_DNA"/>
</dbReference>
<accession>A0A0E2HC82</accession>
<reference evidence="6 7" key="1">
    <citation type="submission" date="2013-01" db="EMBL/GenBank/DDBJ databases">
        <title>The Genome Sequence of Clostridium clostridioforme 90A8.</title>
        <authorList>
            <consortium name="The Broad Institute Genome Sequencing Platform"/>
            <person name="Earl A."/>
            <person name="Ward D."/>
            <person name="Feldgarden M."/>
            <person name="Gevers D."/>
            <person name="Courvalin P."/>
            <person name="Lambert T."/>
            <person name="Walker B."/>
            <person name="Young S.K."/>
            <person name="Zeng Q."/>
            <person name="Gargeya S."/>
            <person name="Fitzgerald M."/>
            <person name="Haas B."/>
            <person name="Abouelleil A."/>
            <person name="Alvarado L."/>
            <person name="Arachchi H.M."/>
            <person name="Berlin A.M."/>
            <person name="Chapman S.B."/>
            <person name="Dewar J."/>
            <person name="Goldberg J."/>
            <person name="Griggs A."/>
            <person name="Gujja S."/>
            <person name="Hansen M."/>
            <person name="Howarth C."/>
            <person name="Imamovic A."/>
            <person name="Larimer J."/>
            <person name="McCowan C."/>
            <person name="Murphy C."/>
            <person name="Neiman D."/>
            <person name="Pearson M."/>
            <person name="Priest M."/>
            <person name="Roberts A."/>
            <person name="Saif S."/>
            <person name="Shea T."/>
            <person name="Sisk P."/>
            <person name="Sykes S."/>
            <person name="Wortman J."/>
            <person name="Nusbaum C."/>
            <person name="Birren B."/>
        </authorList>
    </citation>
    <scope>NUCLEOTIDE SEQUENCE [LARGE SCALE GENOMIC DNA]</scope>
    <source>
        <strain evidence="6 7">90A8</strain>
    </source>
</reference>
<dbReference type="Gene3D" id="3.30.390.10">
    <property type="entry name" value="Enolase-like, N-terminal domain"/>
    <property type="match status" value="1"/>
</dbReference>
<comment type="pathway">
    <text evidence="2">Carbohydrate acid metabolism; D-glucarate degradation; 2,5-dioxopentanoate from D-glucarate: step 1/2.</text>
</comment>
<evidence type="ECO:0000256" key="3">
    <source>
        <dbReference type="ARBA" id="ARBA00011973"/>
    </source>
</evidence>
<dbReference type="InterPro" id="IPR036849">
    <property type="entry name" value="Enolase-like_C_sf"/>
</dbReference>
<keyword evidence="4" id="KW-0479">Metal-binding</keyword>
<organism evidence="6 7">
    <name type="scientific">[Clostridium] clostridioforme 90A8</name>
    <dbReference type="NCBI Taxonomy" id="999408"/>
    <lineage>
        <taxon>Bacteria</taxon>
        <taxon>Bacillati</taxon>
        <taxon>Bacillota</taxon>
        <taxon>Clostridia</taxon>
        <taxon>Lachnospirales</taxon>
        <taxon>Lachnospiraceae</taxon>
        <taxon>Enterocloster</taxon>
    </lineage>
</organism>
<dbReference type="AlphaFoldDB" id="A0A0E2HC82"/>
<feature type="domain" description="Mandelate racemase/muconate lactonizing enzyme C-terminal" evidence="5">
    <location>
        <begin position="191"/>
        <end position="291"/>
    </location>
</feature>
<protein>
    <recommendedName>
        <fullName evidence="3">glucarate dehydratase</fullName>
        <ecNumber evidence="3">4.2.1.40</ecNumber>
    </recommendedName>
</protein>
<dbReference type="Gene3D" id="3.20.20.120">
    <property type="entry name" value="Enolase-like C-terminal domain"/>
    <property type="match status" value="1"/>
</dbReference>
<dbReference type="Pfam" id="PF13378">
    <property type="entry name" value="MR_MLE_C"/>
    <property type="match status" value="1"/>
</dbReference>
<dbReference type="GO" id="GO:0046872">
    <property type="term" value="F:metal ion binding"/>
    <property type="evidence" value="ECO:0007669"/>
    <property type="project" value="UniProtKB-KW"/>
</dbReference>
<dbReference type="InterPro" id="IPR029017">
    <property type="entry name" value="Enolase-like_N"/>
</dbReference>
<evidence type="ECO:0000259" key="5">
    <source>
        <dbReference type="SMART" id="SM00922"/>
    </source>
</evidence>
<dbReference type="PANTHER" id="PTHR48080">
    <property type="entry name" value="D-GALACTONATE DEHYDRATASE-RELATED"/>
    <property type="match status" value="1"/>
</dbReference>
<evidence type="ECO:0000313" key="6">
    <source>
        <dbReference type="EMBL" id="ENZ17231.1"/>
    </source>
</evidence>
<dbReference type="RefSeq" id="WP_002583223.1">
    <property type="nucleotide sequence ID" value="NZ_KB851019.1"/>
</dbReference>
<comment type="caution">
    <text evidence="6">The sequence shown here is derived from an EMBL/GenBank/DDBJ whole genome shotgun (WGS) entry which is preliminary data.</text>
</comment>
<name>A0A0E2HC82_9FIRM</name>
<dbReference type="SMART" id="SM00922">
    <property type="entry name" value="MR_MLE"/>
    <property type="match status" value="1"/>
</dbReference>
<proteinExistence type="predicted"/>
<dbReference type="InterPro" id="IPR034593">
    <property type="entry name" value="DgoD-like"/>
</dbReference>
<evidence type="ECO:0000256" key="1">
    <source>
        <dbReference type="ARBA" id="ARBA00001426"/>
    </source>
</evidence>
<dbReference type="SFLD" id="SFLDS00001">
    <property type="entry name" value="Enolase"/>
    <property type="match status" value="1"/>
</dbReference>
<gene>
    <name evidence="6" type="ORF">HMPREF1090_02001</name>
</gene>
<evidence type="ECO:0000256" key="4">
    <source>
        <dbReference type="ARBA" id="ARBA00022723"/>
    </source>
</evidence>